<gene>
    <name evidence="1" type="ORF">AR543_01865</name>
</gene>
<dbReference type="AlphaFoldDB" id="A0A172ZBJ7"/>
<protein>
    <submittedName>
        <fullName evidence="1">Uncharacterized protein</fullName>
    </submittedName>
</protein>
<dbReference type="EMBL" id="CP013023">
    <property type="protein sequence ID" value="ANF94899.1"/>
    <property type="molecule type" value="Genomic_DNA"/>
</dbReference>
<evidence type="ECO:0000313" key="1">
    <source>
        <dbReference type="EMBL" id="ANF94899.1"/>
    </source>
</evidence>
<name>A0A172ZBJ7_9BACL</name>
<accession>A0A172ZBJ7</accession>
<organism evidence="1 2">
    <name type="scientific">Paenibacillus bovis</name>
    <dbReference type="NCBI Taxonomy" id="1616788"/>
    <lineage>
        <taxon>Bacteria</taxon>
        <taxon>Bacillati</taxon>
        <taxon>Bacillota</taxon>
        <taxon>Bacilli</taxon>
        <taxon>Bacillales</taxon>
        <taxon>Paenibacillaceae</taxon>
        <taxon>Paenibacillus</taxon>
    </lineage>
</organism>
<proteinExistence type="predicted"/>
<reference evidence="1 2" key="2">
    <citation type="journal article" date="2016" name="Int. J. Syst. Evol. Microbiol.">
        <title>Paenibacillus bovis sp. nov., isolated from raw yak (Bos grunniens) milk.</title>
        <authorList>
            <person name="Gao C."/>
            <person name="Han J."/>
            <person name="Liu Z."/>
            <person name="Xu X."/>
            <person name="Hang F."/>
            <person name="Wu Z."/>
        </authorList>
    </citation>
    <scope>NUCLEOTIDE SEQUENCE [LARGE SCALE GENOMIC DNA]</scope>
    <source>
        <strain evidence="1 2">BD3526</strain>
    </source>
</reference>
<reference evidence="2" key="1">
    <citation type="submission" date="2015-10" db="EMBL/GenBank/DDBJ databases">
        <title>Genome of Paenibacillus bovis sp. nov.</title>
        <authorList>
            <person name="Wu Z."/>
            <person name="Gao C."/>
            <person name="Liu Z."/>
            <person name="Zheng H."/>
        </authorList>
    </citation>
    <scope>NUCLEOTIDE SEQUENCE [LARGE SCALE GENOMIC DNA]</scope>
    <source>
        <strain evidence="2">BD3526</strain>
    </source>
</reference>
<evidence type="ECO:0000313" key="2">
    <source>
        <dbReference type="Proteomes" id="UP000078148"/>
    </source>
</evidence>
<sequence>MYDEAMHGIAKGLYPRMPLFYWMEDHHILEVHQIAKLLNHNVYSLSNYKNGLLQAIKFCGFLHRSMYVQPAQLHCTVHVLDIPESRESWYVVTSRRV</sequence>
<dbReference type="KEGG" id="pbv:AR543_01865"/>
<dbReference type="Proteomes" id="UP000078148">
    <property type="component" value="Chromosome"/>
</dbReference>
<keyword evidence="2" id="KW-1185">Reference proteome</keyword>